<dbReference type="Proteomes" id="UP001500897">
    <property type="component" value="Unassembled WGS sequence"/>
</dbReference>
<accession>A0ABP5IWV4</accession>
<gene>
    <name evidence="1" type="ORF">GCM10009759_45280</name>
</gene>
<evidence type="ECO:0000313" key="2">
    <source>
        <dbReference type="Proteomes" id="UP001500897"/>
    </source>
</evidence>
<name>A0ABP5IWV4_9ACTN</name>
<protein>
    <recommendedName>
        <fullName evidence="3">Secreted protein with PEP-CTERM sorting signal</fullName>
    </recommendedName>
</protein>
<comment type="caution">
    <text evidence="1">The sequence shown here is derived from an EMBL/GenBank/DDBJ whole genome shotgun (WGS) entry which is preliminary data.</text>
</comment>
<evidence type="ECO:0008006" key="3">
    <source>
        <dbReference type="Google" id="ProtNLM"/>
    </source>
</evidence>
<organism evidence="1 2">
    <name type="scientific">Kitasatospora saccharophila</name>
    <dbReference type="NCBI Taxonomy" id="407973"/>
    <lineage>
        <taxon>Bacteria</taxon>
        <taxon>Bacillati</taxon>
        <taxon>Actinomycetota</taxon>
        <taxon>Actinomycetes</taxon>
        <taxon>Kitasatosporales</taxon>
        <taxon>Streptomycetaceae</taxon>
        <taxon>Kitasatospora</taxon>
    </lineage>
</organism>
<evidence type="ECO:0000313" key="1">
    <source>
        <dbReference type="EMBL" id="GAA2106764.1"/>
    </source>
</evidence>
<dbReference type="EMBL" id="BAAANS010000031">
    <property type="protein sequence ID" value="GAA2106764.1"/>
    <property type="molecule type" value="Genomic_DNA"/>
</dbReference>
<proteinExistence type="predicted"/>
<dbReference type="RefSeq" id="WP_344554372.1">
    <property type="nucleotide sequence ID" value="NZ_BAAANS010000031.1"/>
</dbReference>
<keyword evidence="2" id="KW-1185">Reference proteome</keyword>
<reference evidence="2" key="1">
    <citation type="journal article" date="2019" name="Int. J. Syst. Evol. Microbiol.">
        <title>The Global Catalogue of Microorganisms (GCM) 10K type strain sequencing project: providing services to taxonomists for standard genome sequencing and annotation.</title>
        <authorList>
            <consortium name="The Broad Institute Genomics Platform"/>
            <consortium name="The Broad Institute Genome Sequencing Center for Infectious Disease"/>
            <person name="Wu L."/>
            <person name="Ma J."/>
        </authorList>
    </citation>
    <scope>NUCLEOTIDE SEQUENCE [LARGE SCALE GENOMIC DNA]</scope>
    <source>
        <strain evidence="2">JCM 14559</strain>
    </source>
</reference>
<sequence length="52" mass="5770">MNPTSVLLALLLFTLLAGVVLPAVWSRRPERRSAARGVLRMLLAALRRDGDR</sequence>